<accession>G2NW45</accession>
<dbReference type="KEGG" id="svl:Strvi_7139"/>
<organism evidence="2 3">
    <name type="scientific">Streptomyces violaceusniger (strain Tu 4113)</name>
    <dbReference type="NCBI Taxonomy" id="653045"/>
    <lineage>
        <taxon>Bacteria</taxon>
        <taxon>Bacillati</taxon>
        <taxon>Actinomycetota</taxon>
        <taxon>Actinomycetes</taxon>
        <taxon>Kitasatosporales</taxon>
        <taxon>Streptomycetaceae</taxon>
        <taxon>Streptomyces</taxon>
        <taxon>Streptomyces violaceusniger group</taxon>
    </lineage>
</organism>
<feature type="compositionally biased region" description="Low complexity" evidence="1">
    <location>
        <begin position="206"/>
        <end position="218"/>
    </location>
</feature>
<feature type="region of interest" description="Disordered" evidence="1">
    <location>
        <begin position="1"/>
        <end position="113"/>
    </location>
</feature>
<evidence type="ECO:0000256" key="1">
    <source>
        <dbReference type="SAM" id="MobiDB-lite"/>
    </source>
</evidence>
<keyword evidence="3" id="KW-1185">Reference proteome</keyword>
<dbReference type="AlphaFoldDB" id="G2NW45"/>
<protein>
    <submittedName>
        <fullName evidence="2">Uncharacterized protein</fullName>
    </submittedName>
</protein>
<sequence length="350" mass="36353">MVRAGRAESLTTWPRGYGQRRQGGPQPSLRWSRGPAHWHRTRRPRSHSHANPTPPWRHKARSRPSHDRAKPALRTLPDEHLPTPVTRRPLMAPWPPRGRPAGVSGGSFPSPPLPAASICGSAAWQGLRPCTAGSGAEPRLRKGPGGEQPAHGCPIPGALPRIPGSGAAPRHAAEPQFDAAPKGWGGKQPAHRRPTPEAPSPGLGSRAWGGAPPRGGAAYRCCGKGRGGEQPAHRQPLPEAPPPEPGARSGAPPRGGAANRCCGKGRKAEQPLEHGAWGSALPRGGAAHQGRGTARRRRHEPPDISPSVLPGSPRAAARAPGPGGRTTPSAPDGSPSPPPTTPAAPPLRPA</sequence>
<evidence type="ECO:0000313" key="2">
    <source>
        <dbReference type="EMBL" id="AEM86505.1"/>
    </source>
</evidence>
<proteinExistence type="predicted"/>
<feature type="region of interest" description="Disordered" evidence="1">
    <location>
        <begin position="126"/>
        <end position="350"/>
    </location>
</feature>
<dbReference type="HOGENOM" id="CLU_792072_0_0_11"/>
<dbReference type="EMBL" id="CP002994">
    <property type="protein sequence ID" value="AEM86505.1"/>
    <property type="molecule type" value="Genomic_DNA"/>
</dbReference>
<feature type="compositionally biased region" description="Pro residues" evidence="1">
    <location>
        <begin position="334"/>
        <end position="350"/>
    </location>
</feature>
<gene>
    <name evidence="2" type="ORF">Strvi_7139</name>
</gene>
<evidence type="ECO:0000313" key="3">
    <source>
        <dbReference type="Proteomes" id="UP000008703"/>
    </source>
</evidence>
<reference evidence="2" key="1">
    <citation type="submission" date="2011-08" db="EMBL/GenBank/DDBJ databases">
        <title>Complete sequence of chromosome of Streptomyces violaceusniger Tu 4113.</title>
        <authorList>
            <consortium name="US DOE Joint Genome Institute"/>
            <person name="Lucas S."/>
            <person name="Han J."/>
            <person name="Lapidus A."/>
            <person name="Cheng J.-F."/>
            <person name="Goodwin L."/>
            <person name="Pitluck S."/>
            <person name="Peters L."/>
            <person name="Ivanova N."/>
            <person name="Daligault H."/>
            <person name="Detter J.C."/>
            <person name="Han C."/>
            <person name="Tapia R."/>
            <person name="Land M."/>
            <person name="Hauser L."/>
            <person name="Kyrpides N."/>
            <person name="Ivanova N."/>
            <person name="Pagani I."/>
            <person name="Hagen A."/>
            <person name="Katz L."/>
            <person name="Fiedler H.-P."/>
            <person name="Keasling J."/>
            <person name="Fortman J."/>
            <person name="Woyke T."/>
        </authorList>
    </citation>
    <scope>NUCLEOTIDE SEQUENCE [LARGE SCALE GENOMIC DNA]</scope>
    <source>
        <strain evidence="2">Tu 4113</strain>
    </source>
</reference>
<feature type="compositionally biased region" description="Low complexity" evidence="1">
    <location>
        <begin position="14"/>
        <end position="27"/>
    </location>
</feature>
<name>G2NW45_STRV4</name>
<feature type="compositionally biased region" description="Basic residues" evidence="1">
    <location>
        <begin position="36"/>
        <end position="48"/>
    </location>
</feature>
<dbReference type="Proteomes" id="UP000008703">
    <property type="component" value="Chromosome"/>
</dbReference>
<feature type="compositionally biased region" description="Low complexity" evidence="1">
    <location>
        <begin position="246"/>
        <end position="260"/>
    </location>
</feature>
<feature type="compositionally biased region" description="Low complexity" evidence="1">
    <location>
        <begin position="310"/>
        <end position="333"/>
    </location>
</feature>
<feature type="compositionally biased region" description="Basic and acidic residues" evidence="1">
    <location>
        <begin position="64"/>
        <end position="81"/>
    </location>
</feature>